<comment type="subcellular location">
    <subcellularLocation>
        <location evidence="1">Cell junction</location>
    </subcellularLocation>
</comment>
<dbReference type="EMBL" id="JAWJWF010000001">
    <property type="protein sequence ID" value="KAK6640139.1"/>
    <property type="molecule type" value="Genomic_DNA"/>
</dbReference>
<feature type="compositionally biased region" description="Polar residues" evidence="3">
    <location>
        <begin position="820"/>
        <end position="832"/>
    </location>
</feature>
<dbReference type="PROSITE" id="PS50057">
    <property type="entry name" value="FERM_3"/>
    <property type="match status" value="1"/>
</dbReference>
<dbReference type="InterPro" id="IPR011993">
    <property type="entry name" value="PH-like_dom_sf"/>
</dbReference>
<dbReference type="InterPro" id="IPR000299">
    <property type="entry name" value="FERM_domain"/>
</dbReference>
<dbReference type="InterPro" id="IPR041781">
    <property type="entry name" value="FRMD6-FERM_C"/>
</dbReference>
<dbReference type="InterPro" id="IPR018980">
    <property type="entry name" value="FERM_PH-like_C"/>
</dbReference>
<feature type="compositionally biased region" description="Polar residues" evidence="3">
    <location>
        <begin position="924"/>
        <end position="940"/>
    </location>
</feature>
<dbReference type="InterPro" id="IPR035963">
    <property type="entry name" value="FERM_2"/>
</dbReference>
<dbReference type="SMART" id="SM00295">
    <property type="entry name" value="B41"/>
    <property type="match status" value="1"/>
</dbReference>
<dbReference type="InterPro" id="IPR018979">
    <property type="entry name" value="FERM_N"/>
</dbReference>
<proteinExistence type="predicted"/>
<organism evidence="5 6">
    <name type="scientific">Polyplax serrata</name>
    <name type="common">Common mouse louse</name>
    <dbReference type="NCBI Taxonomy" id="468196"/>
    <lineage>
        <taxon>Eukaryota</taxon>
        <taxon>Metazoa</taxon>
        <taxon>Ecdysozoa</taxon>
        <taxon>Arthropoda</taxon>
        <taxon>Hexapoda</taxon>
        <taxon>Insecta</taxon>
        <taxon>Pterygota</taxon>
        <taxon>Neoptera</taxon>
        <taxon>Paraneoptera</taxon>
        <taxon>Psocodea</taxon>
        <taxon>Troctomorpha</taxon>
        <taxon>Phthiraptera</taxon>
        <taxon>Anoplura</taxon>
        <taxon>Polyplacidae</taxon>
        <taxon>Polyplax</taxon>
    </lineage>
</organism>
<feature type="compositionally biased region" description="Low complexity" evidence="3">
    <location>
        <begin position="600"/>
        <end position="614"/>
    </location>
</feature>
<dbReference type="InterPro" id="IPR014352">
    <property type="entry name" value="FERM/acyl-CoA-bd_prot_sf"/>
</dbReference>
<dbReference type="Pfam" id="PF09379">
    <property type="entry name" value="FERM_N"/>
    <property type="match status" value="1"/>
</dbReference>
<dbReference type="PANTHER" id="PTHR13429">
    <property type="entry name" value="FERM DOMAIN (PROTEIN4.1-EZRIN-RADIXIN-MOESIN) FAMILY"/>
    <property type="match status" value="1"/>
</dbReference>
<feature type="region of interest" description="Disordered" evidence="3">
    <location>
        <begin position="820"/>
        <end position="842"/>
    </location>
</feature>
<name>A0ABR1BDI7_POLSC</name>
<keyword evidence="2" id="KW-0965">Cell junction</keyword>
<keyword evidence="6" id="KW-1185">Reference proteome</keyword>
<dbReference type="Pfam" id="PF09380">
    <property type="entry name" value="FERM_C"/>
    <property type="match status" value="1"/>
</dbReference>
<feature type="compositionally biased region" description="Polar residues" evidence="3">
    <location>
        <begin position="898"/>
        <end position="916"/>
    </location>
</feature>
<dbReference type="SUPFAM" id="SSF50729">
    <property type="entry name" value="PH domain-like"/>
    <property type="match status" value="1"/>
</dbReference>
<dbReference type="InterPro" id="IPR019749">
    <property type="entry name" value="Band_41_domain"/>
</dbReference>
<dbReference type="SUPFAM" id="SSF47031">
    <property type="entry name" value="Second domain of FERM"/>
    <property type="match status" value="1"/>
</dbReference>
<feature type="region of interest" description="Disordered" evidence="3">
    <location>
        <begin position="864"/>
        <end position="944"/>
    </location>
</feature>
<evidence type="ECO:0000256" key="2">
    <source>
        <dbReference type="ARBA" id="ARBA00022949"/>
    </source>
</evidence>
<comment type="caution">
    <text evidence="5">The sequence shown here is derived from an EMBL/GenBank/DDBJ whole genome shotgun (WGS) entry which is preliminary data.</text>
</comment>
<feature type="compositionally biased region" description="Low complexity" evidence="3">
    <location>
        <begin position="483"/>
        <end position="497"/>
    </location>
</feature>
<evidence type="ECO:0000256" key="1">
    <source>
        <dbReference type="ARBA" id="ARBA00004282"/>
    </source>
</evidence>
<evidence type="ECO:0000256" key="3">
    <source>
        <dbReference type="SAM" id="MobiDB-lite"/>
    </source>
</evidence>
<feature type="region of interest" description="Disordered" evidence="3">
    <location>
        <begin position="483"/>
        <end position="506"/>
    </location>
</feature>
<dbReference type="CDD" id="cd13185">
    <property type="entry name" value="FERM_C_FRMD1_FRMD6"/>
    <property type="match status" value="1"/>
</dbReference>
<feature type="domain" description="FERM" evidence="4">
    <location>
        <begin position="113"/>
        <end position="427"/>
    </location>
</feature>
<evidence type="ECO:0000259" key="4">
    <source>
        <dbReference type="PROSITE" id="PS50057"/>
    </source>
</evidence>
<dbReference type="Gene3D" id="2.30.29.30">
    <property type="entry name" value="Pleckstrin-homology domain (PH domain)/Phosphotyrosine-binding domain (PTB)"/>
    <property type="match status" value="1"/>
</dbReference>
<dbReference type="InterPro" id="IPR047145">
    <property type="entry name" value="FRMD6-like"/>
</dbReference>
<feature type="compositionally biased region" description="Polar residues" evidence="3">
    <location>
        <begin position="865"/>
        <end position="878"/>
    </location>
</feature>
<evidence type="ECO:0000313" key="6">
    <source>
        <dbReference type="Proteomes" id="UP001359485"/>
    </source>
</evidence>
<feature type="region of interest" description="Disordered" evidence="3">
    <location>
        <begin position="545"/>
        <end position="623"/>
    </location>
</feature>
<dbReference type="CDD" id="cd14473">
    <property type="entry name" value="FERM_B-lobe"/>
    <property type="match status" value="1"/>
</dbReference>
<dbReference type="PANTHER" id="PTHR13429:SF5">
    <property type="entry name" value="PROTEIN EXPANDED"/>
    <property type="match status" value="1"/>
</dbReference>
<sequence length="1576" mass="172237">MKTFMEFSERLTTTPPSAPALSICVSNTVDNEKEDGDGPPLTSQTLSPSALEFVVLHALALPHLHLTIQKSATNKQLKPGKLNIRDVASMRCSSTVSAPVQHCCAPLTAHHSRYIAVQLLTNQVLYFVTETKSRAKDVYAQICIYLGEQGMLDCELFGLAIMCDGEYLFVDPDCKLSKYAPKNWKSSSSNGLDLHGKPVFVLHFRVQFYVESPLFLRDDVTRHNYYLQLRDNALSRGHVAFTCSDELLLLLAGYALQVDYGDYNESEHKTNYFQLERYFPKELIARNSQITKTAIALHKENHGLTPAEAEMQYIKESSSNDFMLLSHNVHLYKLKSHKRQELCHTTVWLAICARGIQIYEDTQFKKSAPATFLWNNIGKLCFDRKKFEIRALSPSGKKMTYYTSSDEKSKLLLFLCRITHQFTMSMQARLQEAKRREEEEERKDQRASFAYSRGVSFDFSTFSKENRNGSEFKDLRSDQRISVISNTSSNTTSGIVSDRVQSLDESEDDLEMEVMINSPPGDSVESLALEHLRDGNQEVDASVVTEAPESDIQRADETPSTSMFMKKSPHSGRGGPTTPATTDGSQCSSSCSTVVVAGPGTNSSTSSSTSSGRSGFLGKNIHGRNSTTSSLELDYSHTAQNSAASESVSCLELNLSTQNDQFVLQAAKSDSETQDSETQDHIIKHLNFEMSNFILGKINQITRKSTFGGEVGSDTESLYSVFNVANSNTYGRCISLGNNENTRQCEVEYSDRTQNGNGSDVDTASSGIFTLPGATEPDLQTNACSSETSGIYGLVSSTVDTSSVSECCGVYAILEPMRNRSGSNASCVSASRSFHGDGSDPSDARMGTLLSAAELSDLIVGKAHNSGTYPSRSTVSHTLDSDSDYVTLPPPPRLPPRNETSSNLKPGQLKPTFSNEENGRYLGSETSDGPNASGSLTSRSLTKRYPNDIYHDAIGNAVEMQGTRGPGPTEEAAARFITTKPHISMITHSNVPPLLHTPNFACPTNSGFHLNYNETNTFSDVLPTRHVNKVTPLRRNGVENGVSESSFSSISILPETNERKNLPPSSGGKLNASKSAAILPIVGNNNYLDVYASRARSVVSARRVTYHRTFSPVPQFGTYPGQPSPVQPPLATVYTSQVARSQIEQFKQQLYSDVDYVIYPMKDPAISKQEYMDAKQGSLLAAMAAGGYPPPPPYPSAKSHLMYRSTPNVGSNYLPIEFVNGQVNRSANQFWPCKAKPPTSPMYSVTGPSKSSHGLRYDAVGLSDFIIPHSLSNVPGNALNISRTKSDDNILNASKNCSELTFSYPEVKHRRCQPVSGGQCGLLPATPTSDTNFKKSSSAKYGGPCTISGLQNSRYEVSKSIGSSGDLSSTSSATKMIANDNDSRKIVDIHALIEKSKNLDLPLISALCNDRSLIRQTNAFVMPKHPVGVGVIGGLDRTRTSQTTQNWTTEAKALQKERAYSFAADNVSSFEKHENRIGNEFGDAPLSAPTAKPSRGASLLETLFSVKSSKRYVNSSKLKYPVSGLSTTQISKPHKKLSSAHVHPKDSKGGDAGIIRTVKINTKTSAIKKNKDPLVP</sequence>
<dbReference type="InterPro" id="IPR029071">
    <property type="entry name" value="Ubiquitin-like_domsf"/>
</dbReference>
<dbReference type="CDD" id="cd17101">
    <property type="entry name" value="FERM_F1_PTPN13_like"/>
    <property type="match status" value="1"/>
</dbReference>
<dbReference type="SUPFAM" id="SSF54236">
    <property type="entry name" value="Ubiquitin-like"/>
    <property type="match status" value="1"/>
</dbReference>
<dbReference type="Pfam" id="PF00373">
    <property type="entry name" value="FERM_M"/>
    <property type="match status" value="1"/>
</dbReference>
<gene>
    <name evidence="5" type="ORF">RUM44_011825</name>
</gene>
<dbReference type="SMART" id="SM01196">
    <property type="entry name" value="FERM_C"/>
    <property type="match status" value="1"/>
</dbReference>
<dbReference type="Proteomes" id="UP001359485">
    <property type="component" value="Unassembled WGS sequence"/>
</dbReference>
<dbReference type="Gene3D" id="1.20.80.10">
    <property type="match status" value="1"/>
</dbReference>
<evidence type="ECO:0000313" key="5">
    <source>
        <dbReference type="EMBL" id="KAK6640139.1"/>
    </source>
</evidence>
<reference evidence="5 6" key="1">
    <citation type="submission" date="2023-09" db="EMBL/GenBank/DDBJ databases">
        <title>Genomes of two closely related lineages of the louse Polyplax serrata with different host specificities.</title>
        <authorList>
            <person name="Martinu J."/>
            <person name="Tarabai H."/>
            <person name="Stefka J."/>
            <person name="Hypsa V."/>
        </authorList>
    </citation>
    <scope>NUCLEOTIDE SEQUENCE [LARGE SCALE GENOMIC DNA]</scope>
    <source>
        <strain evidence="5">98ZLc_SE</strain>
    </source>
</reference>
<accession>A0ABR1BDI7</accession>
<protein>
    <recommendedName>
        <fullName evidence="4">FERM domain-containing protein</fullName>
    </recommendedName>
</protein>
<dbReference type="InterPro" id="IPR019748">
    <property type="entry name" value="FERM_central"/>
</dbReference>
<feature type="region of interest" description="Disordered" evidence="3">
    <location>
        <begin position="1527"/>
        <end position="1552"/>
    </location>
</feature>